<evidence type="ECO:0000313" key="2">
    <source>
        <dbReference type="EMBL" id="KAK4458341.1"/>
    </source>
</evidence>
<organism evidence="2 3">
    <name type="scientific">Cladorrhinum samala</name>
    <dbReference type="NCBI Taxonomy" id="585594"/>
    <lineage>
        <taxon>Eukaryota</taxon>
        <taxon>Fungi</taxon>
        <taxon>Dikarya</taxon>
        <taxon>Ascomycota</taxon>
        <taxon>Pezizomycotina</taxon>
        <taxon>Sordariomycetes</taxon>
        <taxon>Sordariomycetidae</taxon>
        <taxon>Sordariales</taxon>
        <taxon>Podosporaceae</taxon>
        <taxon>Cladorrhinum</taxon>
    </lineage>
</organism>
<name>A0AAV9HEL1_9PEZI</name>
<feature type="compositionally biased region" description="Acidic residues" evidence="1">
    <location>
        <begin position="44"/>
        <end position="65"/>
    </location>
</feature>
<feature type="region of interest" description="Disordered" evidence="1">
    <location>
        <begin position="562"/>
        <end position="596"/>
    </location>
</feature>
<accession>A0AAV9HEL1</accession>
<feature type="compositionally biased region" description="Low complexity" evidence="1">
    <location>
        <begin position="32"/>
        <end position="43"/>
    </location>
</feature>
<evidence type="ECO:0000256" key="1">
    <source>
        <dbReference type="SAM" id="MobiDB-lite"/>
    </source>
</evidence>
<proteinExistence type="predicted"/>
<feature type="region of interest" description="Disordered" evidence="1">
    <location>
        <begin position="1"/>
        <end position="121"/>
    </location>
</feature>
<feature type="compositionally biased region" description="Acidic residues" evidence="1">
    <location>
        <begin position="257"/>
        <end position="283"/>
    </location>
</feature>
<gene>
    <name evidence="2" type="ORF">QBC42DRAFT_24715</name>
</gene>
<sequence length="603" mass="66155">MSRNIRQNYTSSSGPRPRIKLTTKRRVSDTPSSSSLNLSGSEGLSDDEGYSGVDDVSESDDDDEEHVVAAEEEFLKKSARQPARPLIEDGNDADEEDDDDDDEPEEDDEVDGEDGSIEWPGLEEFHVYEPTGTYLASEELFTPVVERHVRFAGVPSSDSDSTDTDTDEEEEEEADQKFFPDIFIDQSVLDPGFRREIELEDCQSDSSGSFWDFHNASGDGAANDSGNELPSGNLDMTPMATPRGTPPPPNALKRLLEEEDEESEELDGYETDEEGDTTDEDIPEPLPRKLLKRPACEEFSSDSDSTPRAVRHVKGKPRVAKFNLERPDKKPIGVMDPATGKIIIFHPTSQDKAAADQPSEGAQNANALPPNLNELMSAMFSGAPLWDPLTLPAEAFFPFTSDALTGEDSEESDYYALMEDEDDDEDGLKLEDFIDFHNDGSDDEEESGQEWNADPESSPVRPKTAASAASAAADSAPAEAHPLLSHFETNSSAVGAFRRNQVNQQLINSEIATQESLSFSAPYHYGTLRGIKSGSMETVTTPITPARRQKSNSLVGLNGIPDFSPGSPLNHVSQKRKTPSNDFSEPGMHKRHRSITDLEVLQV</sequence>
<feature type="region of interest" description="Disordered" evidence="1">
    <location>
        <begin position="151"/>
        <end position="179"/>
    </location>
</feature>
<dbReference type="Proteomes" id="UP001321749">
    <property type="component" value="Unassembled WGS sequence"/>
</dbReference>
<feature type="compositionally biased region" description="Basic and acidic residues" evidence="1">
    <location>
        <begin position="66"/>
        <end position="76"/>
    </location>
</feature>
<feature type="region of interest" description="Disordered" evidence="1">
    <location>
        <begin position="434"/>
        <end position="477"/>
    </location>
</feature>
<feature type="compositionally biased region" description="Low complexity" evidence="1">
    <location>
        <begin position="465"/>
        <end position="477"/>
    </location>
</feature>
<reference evidence="2" key="2">
    <citation type="submission" date="2023-06" db="EMBL/GenBank/DDBJ databases">
        <authorList>
            <consortium name="Lawrence Berkeley National Laboratory"/>
            <person name="Mondo S.J."/>
            <person name="Hensen N."/>
            <person name="Bonometti L."/>
            <person name="Westerberg I."/>
            <person name="Brannstrom I.O."/>
            <person name="Guillou S."/>
            <person name="Cros-Aarteil S."/>
            <person name="Calhoun S."/>
            <person name="Haridas S."/>
            <person name="Kuo A."/>
            <person name="Pangilinan J."/>
            <person name="Riley R."/>
            <person name="Labutti K."/>
            <person name="Andreopoulos B."/>
            <person name="Lipzen A."/>
            <person name="Chen C."/>
            <person name="Yanf M."/>
            <person name="Daum C."/>
            <person name="Ng V."/>
            <person name="Clum A."/>
            <person name="Steindorff A."/>
            <person name="Ohm R."/>
            <person name="Martin F."/>
            <person name="Silar P."/>
            <person name="Natvig D."/>
            <person name="Lalanne C."/>
            <person name="Gautier V."/>
            <person name="Ament-Velasquez S.L."/>
            <person name="Kruys A."/>
            <person name="Hutchinson M.I."/>
            <person name="Powell A.J."/>
            <person name="Barry K."/>
            <person name="Miller A.N."/>
            <person name="Grigoriev I.V."/>
            <person name="Debuchy R."/>
            <person name="Gladieux P."/>
            <person name="Thoren M.H."/>
            <person name="Johannesson H."/>
        </authorList>
    </citation>
    <scope>NUCLEOTIDE SEQUENCE</scope>
    <source>
        <strain evidence="2">PSN324</strain>
    </source>
</reference>
<feature type="compositionally biased region" description="Acidic residues" evidence="1">
    <location>
        <begin position="89"/>
        <end position="116"/>
    </location>
</feature>
<protein>
    <submittedName>
        <fullName evidence="2">Uncharacterized protein</fullName>
    </submittedName>
</protein>
<dbReference type="AlphaFoldDB" id="A0AAV9HEL1"/>
<feature type="region of interest" description="Disordered" evidence="1">
    <location>
        <begin position="349"/>
        <end position="368"/>
    </location>
</feature>
<keyword evidence="3" id="KW-1185">Reference proteome</keyword>
<evidence type="ECO:0000313" key="3">
    <source>
        <dbReference type="Proteomes" id="UP001321749"/>
    </source>
</evidence>
<feature type="compositionally biased region" description="Acidic residues" evidence="1">
    <location>
        <begin position="160"/>
        <end position="174"/>
    </location>
</feature>
<comment type="caution">
    <text evidence="2">The sequence shown here is derived from an EMBL/GenBank/DDBJ whole genome shotgun (WGS) entry which is preliminary data.</text>
</comment>
<feature type="compositionally biased region" description="Polar residues" evidence="1">
    <location>
        <begin position="1"/>
        <end position="14"/>
    </location>
</feature>
<feature type="region of interest" description="Disordered" evidence="1">
    <location>
        <begin position="204"/>
        <end position="314"/>
    </location>
</feature>
<dbReference type="EMBL" id="MU865073">
    <property type="protein sequence ID" value="KAK4458341.1"/>
    <property type="molecule type" value="Genomic_DNA"/>
</dbReference>
<reference evidence="2" key="1">
    <citation type="journal article" date="2023" name="Mol. Phylogenet. Evol.">
        <title>Genome-scale phylogeny and comparative genomics of the fungal order Sordariales.</title>
        <authorList>
            <person name="Hensen N."/>
            <person name="Bonometti L."/>
            <person name="Westerberg I."/>
            <person name="Brannstrom I.O."/>
            <person name="Guillou S."/>
            <person name="Cros-Aarteil S."/>
            <person name="Calhoun S."/>
            <person name="Haridas S."/>
            <person name="Kuo A."/>
            <person name="Mondo S."/>
            <person name="Pangilinan J."/>
            <person name="Riley R."/>
            <person name="LaButti K."/>
            <person name="Andreopoulos B."/>
            <person name="Lipzen A."/>
            <person name="Chen C."/>
            <person name="Yan M."/>
            <person name="Daum C."/>
            <person name="Ng V."/>
            <person name="Clum A."/>
            <person name="Steindorff A."/>
            <person name="Ohm R.A."/>
            <person name="Martin F."/>
            <person name="Silar P."/>
            <person name="Natvig D.O."/>
            <person name="Lalanne C."/>
            <person name="Gautier V."/>
            <person name="Ament-Velasquez S.L."/>
            <person name="Kruys A."/>
            <person name="Hutchinson M.I."/>
            <person name="Powell A.J."/>
            <person name="Barry K."/>
            <person name="Miller A.N."/>
            <person name="Grigoriev I.V."/>
            <person name="Debuchy R."/>
            <person name="Gladieux P."/>
            <person name="Hiltunen Thoren M."/>
            <person name="Johannesson H."/>
        </authorList>
    </citation>
    <scope>NUCLEOTIDE SEQUENCE</scope>
    <source>
        <strain evidence="2">PSN324</strain>
    </source>
</reference>